<sequence length="536" mass="58693">MFEIRRGVLQPSRPPNAGEQLFLCWPVLVYKVTAPVIKVRHLNIIEKVVLALCQGGARHPPDIAARIHQDVELCAHVVRGLREAGKLDKSNVPTKAGLETLRTSRVGEEPELVVTHVFQDPATKRMWPRTTDGLTYQQVRRVDGEQARLRLNTAGEARWVTAHVLDCPVAPGTVRPPTAQEIIEAVGAHRQAALAHRAARFADARGHRQPAAHLAEEDLQALTTELTLTSDPAVHRVLDIGRPMEEYLLVWLHGKDTETGGWRTADPFGLDPNPLVQRLLSERVKDDAGVAERVVRFAESTEERQRAAYRVAGAGVRANAERRLVQTLGQELRRRPQALGLLVDLEDSAARGGEAGIESVARTAYRLYEHLFRLLVDEYPVPAEPSWDGGAAPAPSAVVKAALQTAAEKLGFSSLPGRFLGGRLLDDVRRYPGRIRAGREAVDTSRAFVNGLVGYLLVAAADPASPHCGHHPLCDLAERRPTLPADLVQLGDLRNRGSHAERDATVEGDVEWCRSLALEAARLLVALPAPTNERNG</sequence>
<dbReference type="RefSeq" id="WP_131939733.1">
    <property type="nucleotide sequence ID" value="NZ_BAAAMX010000042.1"/>
</dbReference>
<dbReference type="OrthoDB" id="3312272at2"/>
<dbReference type="AlphaFoldDB" id="A0A4R4P5Z6"/>
<evidence type="ECO:0000313" key="2">
    <source>
        <dbReference type="Proteomes" id="UP000295431"/>
    </source>
</evidence>
<protein>
    <submittedName>
        <fullName evidence="1">Uncharacterized protein</fullName>
    </submittedName>
</protein>
<dbReference type="EMBL" id="SMJW01000065">
    <property type="protein sequence ID" value="TDC15512.1"/>
    <property type="molecule type" value="Genomic_DNA"/>
</dbReference>
<keyword evidence="2" id="KW-1185">Reference proteome</keyword>
<dbReference type="Proteomes" id="UP000295431">
    <property type="component" value="Unassembled WGS sequence"/>
</dbReference>
<reference evidence="1 2" key="1">
    <citation type="submission" date="2019-03" db="EMBL/GenBank/DDBJ databases">
        <title>Draft genome sequences of novel Actinobacteria.</title>
        <authorList>
            <person name="Sahin N."/>
            <person name="Ay H."/>
            <person name="Saygin H."/>
        </authorList>
    </citation>
    <scope>NUCLEOTIDE SEQUENCE [LARGE SCALE GENOMIC DNA]</scope>
    <source>
        <strain evidence="1 2">DSM 45347</strain>
    </source>
</reference>
<accession>A0A4R4P5Z6</accession>
<organism evidence="1 2">
    <name type="scientific">Actinomadura bangladeshensis</name>
    <dbReference type="NCBI Taxonomy" id="453573"/>
    <lineage>
        <taxon>Bacteria</taxon>
        <taxon>Bacillati</taxon>
        <taxon>Actinomycetota</taxon>
        <taxon>Actinomycetes</taxon>
        <taxon>Streptosporangiales</taxon>
        <taxon>Thermomonosporaceae</taxon>
        <taxon>Actinomadura</taxon>
    </lineage>
</organism>
<evidence type="ECO:0000313" key="1">
    <source>
        <dbReference type="EMBL" id="TDC15512.1"/>
    </source>
</evidence>
<gene>
    <name evidence="1" type="ORF">E1284_15215</name>
</gene>
<comment type="caution">
    <text evidence="1">The sequence shown here is derived from an EMBL/GenBank/DDBJ whole genome shotgun (WGS) entry which is preliminary data.</text>
</comment>
<proteinExistence type="predicted"/>
<name>A0A4R4P5Z6_9ACTN</name>